<proteinExistence type="predicted"/>
<dbReference type="HOGENOM" id="CLU_2916329_0_0_5"/>
<evidence type="ECO:0000313" key="2">
    <source>
        <dbReference type="Proteomes" id="UP000005952"/>
    </source>
</evidence>
<dbReference type="AlphaFoldDB" id="N0BAB5"/>
<gene>
    <name evidence="1" type="ORF">HYPDE_28963</name>
</gene>
<dbReference type="KEGG" id="hdt:HYPDE_28963"/>
<dbReference type="Proteomes" id="UP000005952">
    <property type="component" value="Chromosome"/>
</dbReference>
<keyword evidence="2" id="KW-1185">Reference proteome</keyword>
<accession>N0BAB5</accession>
<evidence type="ECO:0000313" key="1">
    <source>
        <dbReference type="EMBL" id="AGK57471.1"/>
    </source>
</evidence>
<sequence length="61" mass="6753">MAAVYGGLQERATRTCRRKTAAFGAAVLQITRKRKRHAAFGLIARVCGVSLFWESNVDGER</sequence>
<name>N0BAB5_9HYPH</name>
<dbReference type="EMBL" id="CP005587">
    <property type="protein sequence ID" value="AGK57471.1"/>
    <property type="molecule type" value="Genomic_DNA"/>
</dbReference>
<reference evidence="1 2" key="1">
    <citation type="journal article" date="2013" name="Genome Announc.">
        <title>Genome sequences for three denitrifying bacterial strains isolated from a uranium- and nitrate-contaminated subsurface environment.</title>
        <authorList>
            <person name="Venkatramanan R."/>
            <person name="Prakash O."/>
            <person name="Woyke T."/>
            <person name="Chain P."/>
            <person name="Goodwin L.A."/>
            <person name="Watson D."/>
            <person name="Brooks S."/>
            <person name="Kostka J.E."/>
            <person name="Green S.J."/>
        </authorList>
    </citation>
    <scope>NUCLEOTIDE SEQUENCE [LARGE SCALE GENOMIC DNA]</scope>
    <source>
        <strain evidence="1 2">1NES1</strain>
    </source>
</reference>
<organism evidence="1 2">
    <name type="scientific">Hyphomicrobium denitrificans 1NES1</name>
    <dbReference type="NCBI Taxonomy" id="670307"/>
    <lineage>
        <taxon>Bacteria</taxon>
        <taxon>Pseudomonadati</taxon>
        <taxon>Pseudomonadota</taxon>
        <taxon>Alphaproteobacteria</taxon>
        <taxon>Hyphomicrobiales</taxon>
        <taxon>Hyphomicrobiaceae</taxon>
        <taxon>Hyphomicrobium</taxon>
    </lineage>
</organism>
<protein>
    <submittedName>
        <fullName evidence="1">Uncharacterized protein</fullName>
    </submittedName>
</protein>